<dbReference type="AlphaFoldDB" id="A0A0M3HRA8"/>
<keyword evidence="1" id="KW-1185">Reference proteome</keyword>
<organism evidence="1 2">
    <name type="scientific">Ascaris lumbricoides</name>
    <name type="common">Giant roundworm</name>
    <dbReference type="NCBI Taxonomy" id="6252"/>
    <lineage>
        <taxon>Eukaryota</taxon>
        <taxon>Metazoa</taxon>
        <taxon>Ecdysozoa</taxon>
        <taxon>Nematoda</taxon>
        <taxon>Chromadorea</taxon>
        <taxon>Rhabditida</taxon>
        <taxon>Spirurina</taxon>
        <taxon>Ascaridomorpha</taxon>
        <taxon>Ascaridoidea</taxon>
        <taxon>Ascarididae</taxon>
        <taxon>Ascaris</taxon>
    </lineage>
</organism>
<evidence type="ECO:0000313" key="2">
    <source>
        <dbReference type="WBParaSite" id="ALUE_0000480701-mRNA-1"/>
    </source>
</evidence>
<accession>A0A0M3HRA8</accession>
<proteinExistence type="predicted"/>
<reference evidence="2" key="1">
    <citation type="submission" date="2017-02" db="UniProtKB">
        <authorList>
            <consortium name="WormBaseParasite"/>
        </authorList>
    </citation>
    <scope>IDENTIFICATION</scope>
</reference>
<sequence length="75" mass="8731">MDAEHTLPHHKSTEKGCVYAAGEYRCHMCTVTVRRQISPNDHQTANRESERQPMRQYCVSGEQRMLEKKEESCCC</sequence>
<protein>
    <submittedName>
        <fullName evidence="2">C2H2-type domain-containing protein</fullName>
    </submittedName>
</protein>
<evidence type="ECO:0000313" key="1">
    <source>
        <dbReference type="Proteomes" id="UP000036681"/>
    </source>
</evidence>
<dbReference type="Proteomes" id="UP000036681">
    <property type="component" value="Unplaced"/>
</dbReference>
<dbReference type="WBParaSite" id="ALUE_0000480701-mRNA-1">
    <property type="protein sequence ID" value="ALUE_0000480701-mRNA-1"/>
    <property type="gene ID" value="ALUE_0000480701"/>
</dbReference>
<name>A0A0M3HRA8_ASCLU</name>